<keyword evidence="2" id="KW-1185">Reference proteome</keyword>
<accession>A0AC61NEH3</accession>
<evidence type="ECO:0000313" key="2">
    <source>
        <dbReference type="Proteomes" id="UP000826212"/>
    </source>
</evidence>
<evidence type="ECO:0000313" key="1">
    <source>
        <dbReference type="EMBL" id="QZE13983.1"/>
    </source>
</evidence>
<gene>
    <name evidence="1" type="ORF">K4L44_15860</name>
</gene>
<sequence length="149" mass="16665">MLSNTCKYAVRAVIYLASGFDGDHKYGIKKISEDLKIPSPFLGKILQKLVKSGVLNSNKGPNGGFCLSKDPNLITLFDVVNVIDGKDFFEQCLICDMTCSEREEHDDFCAIHLGFKEIREDIVNLFKNKTIGELLEDANNDQTPASLRF</sequence>
<dbReference type="EMBL" id="CP081303">
    <property type="protein sequence ID" value="QZE13983.1"/>
    <property type="molecule type" value="Genomic_DNA"/>
</dbReference>
<reference evidence="1" key="1">
    <citation type="submission" date="2021-08" db="EMBL/GenBank/DDBJ databases">
        <title>Novel anaerobic bacterium isolated from sea squirt in East Sea, Republic of Korea.</title>
        <authorList>
            <person name="Nguyen T.H."/>
            <person name="Li Z."/>
            <person name="Lee Y.-J."/>
            <person name="Ko J."/>
            <person name="Kim S.-G."/>
        </authorList>
    </citation>
    <scope>NUCLEOTIDE SEQUENCE</scope>
    <source>
        <strain evidence="1">KCTC 25031</strain>
    </source>
</reference>
<organism evidence="1 2">
    <name type="scientific">Halosquirtibacter laminarini</name>
    <dbReference type="NCBI Taxonomy" id="3374600"/>
    <lineage>
        <taxon>Bacteria</taxon>
        <taxon>Pseudomonadati</taxon>
        <taxon>Bacteroidota</taxon>
        <taxon>Bacteroidia</taxon>
        <taxon>Marinilabiliales</taxon>
        <taxon>Prolixibacteraceae</taxon>
        <taxon>Halosquirtibacter</taxon>
    </lineage>
</organism>
<name>A0AC61NEH3_9BACT</name>
<proteinExistence type="predicted"/>
<protein>
    <submittedName>
        <fullName evidence="1">Rrf2 family transcriptional regulator</fullName>
    </submittedName>
</protein>
<dbReference type="Proteomes" id="UP000826212">
    <property type="component" value="Chromosome"/>
</dbReference>